<dbReference type="Proteomes" id="UP000018143">
    <property type="component" value="Unassembled WGS sequence"/>
</dbReference>
<dbReference type="STRING" id="1325130.HFN_2219"/>
<proteinExistence type="predicted"/>
<evidence type="ECO:0000313" key="1">
    <source>
        <dbReference type="EMBL" id="GAD18807.1"/>
    </source>
</evidence>
<keyword evidence="2" id="KW-1185">Reference proteome</keyword>
<accession>T1DVS7</accession>
<dbReference type="EMBL" id="BASD01000009">
    <property type="protein sequence ID" value="GAD18807.1"/>
    <property type="molecule type" value="Genomic_DNA"/>
</dbReference>
<gene>
    <name evidence="1" type="ORF">HFN_2219</name>
</gene>
<comment type="caution">
    <text evidence="1">The sequence shown here is derived from an EMBL/GenBank/DDBJ whole genome shotgun (WGS) entry which is preliminary data.</text>
</comment>
<dbReference type="AlphaFoldDB" id="T1DVS7"/>
<dbReference type="RefSeq" id="WP_023947707.1">
    <property type="nucleotide sequence ID" value="NZ_BASD01000009.1"/>
</dbReference>
<protein>
    <submittedName>
        <fullName evidence="1">Uncharacterized protein</fullName>
    </submittedName>
</protein>
<organism evidence="1 2">
    <name type="scientific">Helicobacter fennelliae MRY12-0050</name>
    <dbReference type="NCBI Taxonomy" id="1325130"/>
    <lineage>
        <taxon>Bacteria</taxon>
        <taxon>Pseudomonadati</taxon>
        <taxon>Campylobacterota</taxon>
        <taxon>Epsilonproteobacteria</taxon>
        <taxon>Campylobacterales</taxon>
        <taxon>Helicobacteraceae</taxon>
        <taxon>Helicobacter</taxon>
    </lineage>
</organism>
<evidence type="ECO:0000313" key="2">
    <source>
        <dbReference type="Proteomes" id="UP000018143"/>
    </source>
</evidence>
<name>T1DVS7_9HELI</name>
<sequence length="71" mass="8028">MGNKYIKICFGIWSAICLIALGSVFYLEIQSKSGAYEAQMIVKNQLEKSPEDFAKISLLTPPPQRRFISMI</sequence>
<reference evidence="1 2" key="1">
    <citation type="journal article" date="2013" name="Genome Announc.">
        <title>Draft Genome Sequence of Helicobacter fennelliae Strain MRY12-0050, Isolated from a Bacteremia Patient.</title>
        <authorList>
            <person name="Rimbara E."/>
            <person name="Matsui M."/>
            <person name="Mori S."/>
            <person name="Suzuki S."/>
            <person name="Suzuki M."/>
            <person name="Kim H."/>
            <person name="Sekizuka T."/>
            <person name="Kuroda M."/>
            <person name="Shibayama K."/>
        </authorList>
    </citation>
    <scope>NUCLEOTIDE SEQUENCE [LARGE SCALE GENOMIC DNA]</scope>
    <source>
        <strain evidence="1 2">MRY12-0050</strain>
    </source>
</reference>